<evidence type="ECO:0000313" key="3">
    <source>
        <dbReference type="EMBL" id="NOU77552.1"/>
    </source>
</evidence>
<dbReference type="Proteomes" id="UP000596857">
    <property type="component" value="Unassembled WGS sequence"/>
</dbReference>
<dbReference type="Pfam" id="PF04014">
    <property type="entry name" value="MazE_antitoxin"/>
    <property type="match status" value="1"/>
</dbReference>
<gene>
    <name evidence="3" type="ORF">GC101_01530</name>
</gene>
<accession>A0ABX1Y9D7</accession>
<dbReference type="GO" id="GO:0003677">
    <property type="term" value="F:DNA binding"/>
    <property type="evidence" value="ECO:0007669"/>
    <property type="project" value="UniProtKB-KW"/>
</dbReference>
<evidence type="ECO:0000259" key="2">
    <source>
        <dbReference type="PROSITE" id="PS51740"/>
    </source>
</evidence>
<dbReference type="Gene3D" id="2.10.260.10">
    <property type="match status" value="1"/>
</dbReference>
<keyword evidence="4" id="KW-1185">Reference proteome</keyword>
<dbReference type="SUPFAM" id="SSF89447">
    <property type="entry name" value="AbrB/MazE/MraZ-like"/>
    <property type="match status" value="1"/>
</dbReference>
<protein>
    <submittedName>
        <fullName evidence="3">AbrB/MazE/SpoVT family DNA-binding domain-containing protein</fullName>
    </submittedName>
</protein>
<dbReference type="InterPro" id="IPR039052">
    <property type="entry name" value="Antitox_PemI-like"/>
</dbReference>
<dbReference type="SMART" id="SM00966">
    <property type="entry name" value="SpoVT_AbrB"/>
    <property type="match status" value="1"/>
</dbReference>
<evidence type="ECO:0000313" key="4">
    <source>
        <dbReference type="Proteomes" id="UP000596857"/>
    </source>
</evidence>
<dbReference type="PROSITE" id="PS51740">
    <property type="entry name" value="SPOVT_ABRB"/>
    <property type="match status" value="1"/>
</dbReference>
<dbReference type="PANTHER" id="PTHR40516">
    <property type="entry name" value="ANTITOXIN CHPS-RELATED"/>
    <property type="match status" value="1"/>
</dbReference>
<reference evidence="3 4" key="1">
    <citation type="submission" date="2019-10" db="EMBL/GenBank/DDBJ databases">
        <title>Description of Paenibacillus terricola sp. nov.</title>
        <authorList>
            <person name="Carlier A."/>
            <person name="Qi S."/>
        </authorList>
    </citation>
    <scope>NUCLEOTIDE SEQUENCE [LARGE SCALE GENOMIC DNA]</scope>
    <source>
        <strain evidence="3 4">LMG 31459</strain>
    </source>
</reference>
<keyword evidence="1 3" id="KW-0238">DNA-binding</keyword>
<dbReference type="EMBL" id="WHOB01000013">
    <property type="protein sequence ID" value="NOU77552.1"/>
    <property type="molecule type" value="Genomic_DNA"/>
</dbReference>
<sequence>MDYRLEKDVIFMTTAILSKWGNSSAVRIPSQIIKRLNLEDGAELEIILTPENHILLRPATPPQESSEQLRDHLKMLLSKVKPEHRQEELEWGTEGEELI</sequence>
<dbReference type="InterPro" id="IPR037914">
    <property type="entry name" value="SpoVT-AbrB_sf"/>
</dbReference>
<evidence type="ECO:0000256" key="1">
    <source>
        <dbReference type="PROSITE-ProRule" id="PRU01076"/>
    </source>
</evidence>
<organism evidence="3 4">
    <name type="scientific">Paenibacillus phytohabitans</name>
    <dbReference type="NCBI Taxonomy" id="2654978"/>
    <lineage>
        <taxon>Bacteria</taxon>
        <taxon>Bacillati</taxon>
        <taxon>Bacillota</taxon>
        <taxon>Bacilli</taxon>
        <taxon>Bacillales</taxon>
        <taxon>Paenibacillaceae</taxon>
        <taxon>Paenibacillus</taxon>
    </lineage>
</organism>
<name>A0ABX1Y9D7_9BACL</name>
<comment type="caution">
    <text evidence="3">The sequence shown here is derived from an EMBL/GenBank/DDBJ whole genome shotgun (WGS) entry which is preliminary data.</text>
</comment>
<feature type="domain" description="SpoVT-AbrB" evidence="2">
    <location>
        <begin position="15"/>
        <end position="61"/>
    </location>
</feature>
<dbReference type="PANTHER" id="PTHR40516:SF1">
    <property type="entry name" value="ANTITOXIN CHPS-RELATED"/>
    <property type="match status" value="1"/>
</dbReference>
<proteinExistence type="predicted"/>
<dbReference type="InterPro" id="IPR007159">
    <property type="entry name" value="SpoVT-AbrB_dom"/>
</dbReference>